<keyword evidence="1" id="KW-0378">Hydrolase</keyword>
<reference evidence="1" key="1">
    <citation type="submission" date="2020-08" db="EMBL/GenBank/DDBJ databases">
        <title>Genome public.</title>
        <authorList>
            <person name="Liu C."/>
            <person name="Sun Q."/>
        </authorList>
    </citation>
    <scope>NUCLEOTIDE SEQUENCE</scope>
    <source>
        <strain evidence="1">BX5</strain>
    </source>
</reference>
<dbReference type="Pfam" id="PF00574">
    <property type="entry name" value="CLP_protease"/>
    <property type="match status" value="1"/>
</dbReference>
<dbReference type="InterPro" id="IPR029045">
    <property type="entry name" value="ClpP/crotonase-like_dom_sf"/>
</dbReference>
<proteinExistence type="predicted"/>
<dbReference type="GO" id="GO:0006508">
    <property type="term" value="P:proteolysis"/>
    <property type="evidence" value="ECO:0007669"/>
    <property type="project" value="UniProtKB-KW"/>
</dbReference>
<name>A0A8J6M1Q6_9FIRM</name>
<dbReference type="InterPro" id="IPR023562">
    <property type="entry name" value="ClpP/TepA"/>
</dbReference>
<keyword evidence="1" id="KW-0645">Protease</keyword>
<evidence type="ECO:0000313" key="2">
    <source>
        <dbReference type="Proteomes" id="UP000602260"/>
    </source>
</evidence>
<sequence length="228" mass="24564">MEQDHTQPETPANTQNLVDLGTSLIQREEGRVYVLTIVGQIEGHQLLPSGMKSTKYEHVLPLLAAVEGDPDIHGLLILLNNAGGDVEAGLAIAELIASMSKPTASLVLGGSHSIGVPLAVAARRSFIAPSAAMTVHPVRLTGLVIGAPQTFYYFERVQERIVRFVTGNSHISREDLTRLMLRTDELAADVGSILYGEEAVQLGLIDQLGGLTDALDWLYQTMGKKKTT</sequence>
<dbReference type="AlphaFoldDB" id="A0A8J6M1Q6"/>
<dbReference type="Gene3D" id="3.90.226.10">
    <property type="entry name" value="2-enoyl-CoA Hydratase, Chain A, domain 1"/>
    <property type="match status" value="1"/>
</dbReference>
<dbReference type="GO" id="GO:0008233">
    <property type="term" value="F:peptidase activity"/>
    <property type="evidence" value="ECO:0007669"/>
    <property type="project" value="UniProtKB-KW"/>
</dbReference>
<dbReference type="Proteomes" id="UP000602260">
    <property type="component" value="Unassembled WGS sequence"/>
</dbReference>
<dbReference type="SUPFAM" id="SSF52096">
    <property type="entry name" value="ClpP/crotonase"/>
    <property type="match status" value="1"/>
</dbReference>
<evidence type="ECO:0000313" key="1">
    <source>
        <dbReference type="EMBL" id="MBC5717164.1"/>
    </source>
</evidence>
<accession>A0A8J6M1Q6</accession>
<protein>
    <submittedName>
        <fullName evidence="1">ATP-dependent Clp protease proteolytic subunit</fullName>
    </submittedName>
</protein>
<organism evidence="1 2">
    <name type="scientific">Flintibacter faecis</name>
    <dbReference type="NCBI Taxonomy" id="2763047"/>
    <lineage>
        <taxon>Bacteria</taxon>
        <taxon>Bacillati</taxon>
        <taxon>Bacillota</taxon>
        <taxon>Clostridia</taxon>
        <taxon>Eubacteriales</taxon>
        <taxon>Flintibacter</taxon>
    </lineage>
</organism>
<comment type="caution">
    <text evidence="1">The sequence shown here is derived from an EMBL/GenBank/DDBJ whole genome shotgun (WGS) entry which is preliminary data.</text>
</comment>
<keyword evidence="2" id="KW-1185">Reference proteome</keyword>
<gene>
    <name evidence="1" type="ORF">H8S55_07505</name>
</gene>
<dbReference type="EMBL" id="JACOPN010000004">
    <property type="protein sequence ID" value="MBC5717164.1"/>
    <property type="molecule type" value="Genomic_DNA"/>
</dbReference>